<feature type="compositionally biased region" description="Basic and acidic residues" evidence="7">
    <location>
        <begin position="2475"/>
        <end position="2504"/>
    </location>
</feature>
<dbReference type="InterPro" id="IPR057577">
    <property type="entry name" value="Nucleoprot-TPR/MLP1_dom"/>
</dbReference>
<feature type="compositionally biased region" description="Basic residues" evidence="7">
    <location>
        <begin position="2590"/>
        <end position="2599"/>
    </location>
</feature>
<evidence type="ECO:0000256" key="2">
    <source>
        <dbReference type="ARBA" id="ARBA00005274"/>
    </source>
</evidence>
<evidence type="ECO:0000259" key="10">
    <source>
        <dbReference type="Pfam" id="PF25785"/>
    </source>
</evidence>
<accession>A0AAD9K4F8</accession>
<dbReference type="GO" id="GO:0006406">
    <property type="term" value="P:mRNA export from nucleus"/>
    <property type="evidence" value="ECO:0007669"/>
    <property type="project" value="TreeGrafter"/>
</dbReference>
<feature type="compositionally biased region" description="Polar residues" evidence="7">
    <location>
        <begin position="2275"/>
        <end position="2287"/>
    </location>
</feature>
<keyword evidence="12" id="KW-1185">Reference proteome</keyword>
<dbReference type="InterPro" id="IPR057974">
    <property type="entry name" value="NUA/TPR/MLP1-2-like_dom"/>
</dbReference>
<comment type="caution">
    <text evidence="11">The sequence shown here is derived from an EMBL/GenBank/DDBJ whole genome shotgun (WGS) entry which is preliminary data.</text>
</comment>
<feature type="region of interest" description="Disordered" evidence="7">
    <location>
        <begin position="915"/>
        <end position="937"/>
    </location>
</feature>
<sequence length="2606" mass="295426">MGVGDSKVVEGATDFNPDILNLVPTEIRTQLEKYAESRERFIRELTESYEKLKVDSEQRIFEIEKQLLVTNEKFEKEENSSSTLREQLVELERKYNETAHKVRELQTIQFEKDERCNSLEQINRQLSSEKQELSDALDKKTQEIEQLTTEWKQMSERVAEANRNKIDAMTKLGEIQSKNVTAEHKEERMKQELESVRRENTWLQSELNEKTNQLLSARKDQSGKILELQVAHLQQLVDSLRECTEEQNVKLENYIQKLKDASDIQAQMEEHYKTELQSQERLTEIYKTASDAKEKQVDELLPAVEELQRLLKEAAASQSDLENEKKAEKLSWEYLVKERDDQIRELKKELDNANELIEAMKKKGILPPTEENIEALSPAAAAASRLLKSGMTLTQIYSEYVKTCEALQLKEEENKRLNEDLCQIMQEIEEKAPILMKQRQDYENALETISHLTSQLDTAMAECEKLRLQHDEAERIVKELTRENKRLQQTTSDLAQQVRLLLKELEEARGTVVSMSKGPDVSSTDVSSTSQVISQNLVTFRSIEELQEQNQRLLAVIRELGEEKDKEESESTEEKIKDLKVQLDKAMTELEEMQRARQRQAEMVESIVRQRDMYKLMLHQASTSPINATSPKFSSTMMQPPGTPYVPTTPGSVPQSPLNEQEKKALEDTSKSLKEMQEEFAMYRREKSENEKILSEQVEKLRDESSELRVLNAKSSSQLNFSMERFKVLQSNVSSYKKEISLLREKAEKLSASNAKYEEVNSTYRMELMATQEKLSRAETQCQSLRIEKDMLKSIEQRLLQEKESMYKDQRSRDLLMANLQSIQNNLERAEFEAKTKYQQKIESLEKENSILHRKMDTLHEENSRQQMNLVKQLSCTRDDLDKERDALKTVREQLKLASEEVTQLKEQLSIAETKLSSQTERETVNQSSPSAKEREEIKKTQALLKAAQNEIQSLKSQLDSTCKQVEQYKSIAENVEQNLEEQNKVSKELELRVARQLEETKLVEENLQEEIMKLSEANKLLDSENTALKSENIKLKEESHKSHTGQQSRYDVLYKELAEMTEERNEALKKIETSKDDLTQQAHLAKDAEENYKRELVLHAADVSELTALKQELEGYTDKLNKATEDMKTAQRILEAKEISWKKRELIIKEDHAKLESRVKELQTQNSMLHEELEKMSDQMVNLQKKTERDQEEQMAVTQSVVQEGENKSSEKLLEVIRFLRKEKDIAETKLDGSQAENMRLIHQLEYLKKQLDEVTKSLDEIKQHEQASMQTAVQHAELMKKVETLNLLQDSNRMLREERDRAIEKITELEKKVTQLEEELNPLRETKNYLQSQYEVLEVERNSLQAEVQRWKARTNHLIEQCNKSDPEEFKRMLQERDSTKSQLATANEDILKLRAELVSSKQELHKLHEEITSLKSSIDTKDKEIREIGEKMIQLRKIGRKYRMQAEEVQRQLEELKANTAQQQLEEAHKATVSDLESKLKQTEDELANITECLAVAESEKNSGVKVVKELEANMAKLTEELKLAKEELNKEKEETVKEKEATIKVREEILEHKKKYNKSCTLLTGAKEKLSSQKAEIEKLMGENTVQNEKITTLEQKMTEFEAQASALKSHYEGRLGQLQRELDSRPVQSDTNAENTAELDKLRKENAEVVQKLQQLQKQFEAHQKQTQPPTSNKPTVSATPVERPGLSAEAVKTANIKPMTTPTTSSRPIQSAMVQPVRSTTTDSRIRASIQPMAVSTVTTAGTQATPTATVMPVSVQDSEMTQQVAPLSQMSPQHVQQQQPVRPMQQVQPVSHVEEVPDGVPKTKMAALMNLDHAHAEGVFNSIDSALDLCGVPMGILKANQQSDHPVMIGANFDGASVMMGVRARLTTKLKDKGLLDGWPSGLMLLKLIKQNYEPLVAMLENAASRASTPEETCKAKAMLKDIKKEEPVSIQEQEPLVVISQPVAQSTGLHTQTTIAVVSTPPHTMTTPTVCSPTHATIMTQSQEVATQSVVVQSTLSESTPVSQTPSTVSVSTKRPRDEGETSEEQAVFVKRTKTQLVVAAEVVPPASEDQEPESHPPEKSEDYVELALTEPASQETVETRFSEEQTTAEASTSQEASNTSTSLEVEPESVAETQSEEVSTYEEAEEEHEDVDSEEGSSEVNLEDQDTRDSAMVEEDQGDAIVLTSDDEGNEYEGPMEEYDDEEEEEEEDEDAEGMQEDEEEEMEGGADEPMVDEVDDVDDVIVVDEDEEEPSPEEASMDPPAEEPHSSHSMPEHHPVSQAAAVSRNIPQLSRVPSQTDRLIPAMRAQQLPPFNFGEGGSFEVGDDGIVPSTPTLLVPRRHDDFAEAVSSPQVQRRFVFGAASEGATQHSEFGRLETQGALGVDDIRMDLTQFDDASGSGRSVPVMPVTQTTPTISITEASPPRESSTMTAEQETLSQSEAHQMGQQREEQEPTAMSPQCESSQDSTSQTEMPLEEKCQPSNEEQTGEGKQETLTPPDEKSEDRGDRTGETSDGKTDSTACGSSQKPRIQRIIWDKPGTSGGSPTQQMAAASTPKATIQRRLRGQSRGFRMQRPMQRAANVAEPHLAGTSGMPHPQPSLRARGTRGQKRGQFRGQAPF</sequence>
<feature type="compositionally biased region" description="Polar residues" evidence="7">
    <location>
        <begin position="1704"/>
        <end position="1729"/>
    </location>
</feature>
<feature type="compositionally biased region" description="Polar residues" evidence="7">
    <location>
        <begin position="2530"/>
        <end position="2544"/>
    </location>
</feature>
<keyword evidence="5" id="KW-0539">Nucleus</keyword>
<feature type="region of interest" description="Disordered" evidence="7">
    <location>
        <begin position="2381"/>
        <end position="2545"/>
    </location>
</feature>
<dbReference type="Pfam" id="PF25785">
    <property type="entry name" value="TPR"/>
    <property type="match status" value="1"/>
</dbReference>
<dbReference type="GO" id="GO:1901673">
    <property type="term" value="P:regulation of mitotic spindle assembly"/>
    <property type="evidence" value="ECO:0007669"/>
    <property type="project" value="TreeGrafter"/>
</dbReference>
<feature type="compositionally biased region" description="Low complexity" evidence="7">
    <location>
        <begin position="2005"/>
        <end position="2021"/>
    </location>
</feature>
<feature type="compositionally biased region" description="Polar residues" evidence="7">
    <location>
        <begin position="915"/>
        <end position="931"/>
    </location>
</feature>
<evidence type="ECO:0000256" key="5">
    <source>
        <dbReference type="ARBA" id="ARBA00023242"/>
    </source>
</evidence>
<feature type="compositionally biased region" description="Acidic residues" evidence="7">
    <location>
        <begin position="2174"/>
        <end position="2246"/>
    </location>
</feature>
<dbReference type="GO" id="GO:0005643">
    <property type="term" value="C:nuclear pore"/>
    <property type="evidence" value="ECO:0007669"/>
    <property type="project" value="UniProtKB-ARBA"/>
</dbReference>
<feature type="region of interest" description="Disordered" evidence="7">
    <location>
        <begin position="2003"/>
        <end position="2034"/>
    </location>
</feature>
<dbReference type="EMBL" id="JAODUP010000062">
    <property type="protein sequence ID" value="KAK2164537.1"/>
    <property type="molecule type" value="Genomic_DNA"/>
</dbReference>
<feature type="coiled-coil region" evidence="6">
    <location>
        <begin position="543"/>
        <end position="610"/>
    </location>
</feature>
<dbReference type="Pfam" id="PF25481">
    <property type="entry name" value="Nucleoprot-TPR"/>
    <property type="match status" value="1"/>
</dbReference>
<organism evidence="11 12">
    <name type="scientific">Paralvinella palmiformis</name>
    <dbReference type="NCBI Taxonomy" id="53620"/>
    <lineage>
        <taxon>Eukaryota</taxon>
        <taxon>Metazoa</taxon>
        <taxon>Spiralia</taxon>
        <taxon>Lophotrochozoa</taxon>
        <taxon>Annelida</taxon>
        <taxon>Polychaeta</taxon>
        <taxon>Sedentaria</taxon>
        <taxon>Canalipalpata</taxon>
        <taxon>Terebellida</taxon>
        <taxon>Terebelliformia</taxon>
        <taxon>Alvinellidae</taxon>
        <taxon>Paralvinella</taxon>
    </lineage>
</organism>
<feature type="coiled-coil region" evidence="6">
    <location>
        <begin position="425"/>
        <end position="497"/>
    </location>
</feature>
<feature type="compositionally biased region" description="Low complexity" evidence="7">
    <location>
        <begin position="2391"/>
        <end position="2402"/>
    </location>
</feature>
<feature type="coiled-coil region" evidence="6">
    <location>
        <begin position="304"/>
        <end position="363"/>
    </location>
</feature>
<evidence type="ECO:0000259" key="8">
    <source>
        <dbReference type="Pfam" id="PF07926"/>
    </source>
</evidence>
<feature type="compositionally biased region" description="Acidic residues" evidence="7">
    <location>
        <begin position="2128"/>
        <end position="2153"/>
    </location>
</feature>
<evidence type="ECO:0000256" key="3">
    <source>
        <dbReference type="ARBA" id="ARBA00019789"/>
    </source>
</evidence>
<proteinExistence type="inferred from homology"/>
<dbReference type="PANTHER" id="PTHR18898:SF2">
    <property type="entry name" value="NUCLEOPROTEIN TPR"/>
    <property type="match status" value="1"/>
</dbReference>
<feature type="region of interest" description="Disordered" evidence="7">
    <location>
        <begin position="2051"/>
        <end position="2288"/>
    </location>
</feature>
<feature type="compositionally biased region" description="Polar residues" evidence="7">
    <location>
        <begin position="2505"/>
        <end position="2515"/>
    </location>
</feature>
<dbReference type="InterPro" id="IPR012929">
    <property type="entry name" value="Nucleoprot-TPR/MLP1-2_dom"/>
</dbReference>
<feature type="region of interest" description="Disordered" evidence="7">
    <location>
        <begin position="2573"/>
        <end position="2606"/>
    </location>
</feature>
<feature type="compositionally biased region" description="Polar residues" evidence="7">
    <location>
        <begin position="2442"/>
        <end position="2459"/>
    </location>
</feature>
<feature type="compositionally biased region" description="Low complexity" evidence="7">
    <location>
        <begin position="645"/>
        <end position="654"/>
    </location>
</feature>
<evidence type="ECO:0000259" key="9">
    <source>
        <dbReference type="Pfam" id="PF25481"/>
    </source>
</evidence>
<feature type="compositionally biased region" description="Polar residues" evidence="7">
    <location>
        <begin position="2093"/>
        <end position="2112"/>
    </location>
</feature>
<evidence type="ECO:0000256" key="4">
    <source>
        <dbReference type="ARBA" id="ARBA00023054"/>
    </source>
</evidence>
<evidence type="ECO:0000256" key="7">
    <source>
        <dbReference type="SAM" id="MobiDB-lite"/>
    </source>
</evidence>
<evidence type="ECO:0000313" key="11">
    <source>
        <dbReference type="EMBL" id="KAK2164537.1"/>
    </source>
</evidence>
<feature type="region of interest" description="Disordered" evidence="7">
    <location>
        <begin position="1704"/>
        <end position="1730"/>
    </location>
</feature>
<feature type="compositionally biased region" description="Basic and acidic residues" evidence="7">
    <location>
        <begin position="2252"/>
        <end position="2265"/>
    </location>
</feature>
<comment type="subcellular location">
    <subcellularLocation>
        <location evidence="1">Nucleus</location>
    </subcellularLocation>
</comment>
<feature type="coiled-coil region" evidence="6">
    <location>
        <begin position="74"/>
        <end position="213"/>
    </location>
</feature>
<gene>
    <name evidence="11" type="ORF">LSH36_62g04000</name>
</gene>
<feature type="compositionally biased region" description="Polar residues" evidence="7">
    <location>
        <begin position="625"/>
        <end position="638"/>
    </location>
</feature>
<keyword evidence="4 6" id="KW-0175">Coiled coil</keyword>
<name>A0AAD9K4F8_9ANNE</name>
<dbReference type="Proteomes" id="UP001208570">
    <property type="component" value="Unassembled WGS sequence"/>
</dbReference>
<dbReference type="GO" id="GO:0017056">
    <property type="term" value="F:structural constituent of nuclear pore"/>
    <property type="evidence" value="ECO:0007669"/>
    <property type="project" value="TreeGrafter"/>
</dbReference>
<feature type="compositionally biased region" description="Basic and acidic residues" evidence="7">
    <location>
        <begin position="2061"/>
        <end position="2071"/>
    </location>
</feature>
<dbReference type="Pfam" id="PF07926">
    <property type="entry name" value="TPR_MLP1_2"/>
    <property type="match status" value="1"/>
</dbReference>
<feature type="compositionally biased region" description="Polar residues" evidence="7">
    <location>
        <begin position="2403"/>
        <end position="2434"/>
    </location>
</feature>
<evidence type="ECO:0000256" key="1">
    <source>
        <dbReference type="ARBA" id="ARBA00004123"/>
    </source>
</evidence>
<feature type="compositionally biased region" description="Polar residues" evidence="7">
    <location>
        <begin position="1670"/>
        <end position="1684"/>
    </location>
</feature>
<feature type="domain" description="Nucleoprotein TPR/MLP1-2" evidence="8">
    <location>
        <begin position="1054"/>
        <end position="1177"/>
    </location>
</feature>
<feature type="domain" description="NUA/TPR/MLP1-2-like" evidence="10">
    <location>
        <begin position="470"/>
        <end position="568"/>
    </location>
</feature>
<evidence type="ECO:0000313" key="12">
    <source>
        <dbReference type="Proteomes" id="UP001208570"/>
    </source>
</evidence>
<dbReference type="GO" id="GO:0034399">
    <property type="term" value="C:nuclear periphery"/>
    <property type="evidence" value="ECO:0007669"/>
    <property type="project" value="UniProtKB-ARBA"/>
</dbReference>
<feature type="region of interest" description="Disordered" evidence="7">
    <location>
        <begin position="1663"/>
        <end position="1689"/>
    </location>
</feature>
<feature type="coiled-coil region" evidence="6">
    <location>
        <begin position="241"/>
        <end position="271"/>
    </location>
</feature>
<dbReference type="Gene3D" id="1.10.287.1490">
    <property type="match status" value="1"/>
</dbReference>
<reference evidence="11" key="1">
    <citation type="journal article" date="2023" name="Mol. Biol. Evol.">
        <title>Third-Generation Sequencing Reveals the Adaptive Role of the Epigenome in Three Deep-Sea Polychaetes.</title>
        <authorList>
            <person name="Perez M."/>
            <person name="Aroh O."/>
            <person name="Sun Y."/>
            <person name="Lan Y."/>
            <person name="Juniper S.K."/>
            <person name="Young C.R."/>
            <person name="Angers B."/>
            <person name="Qian P.Y."/>
        </authorList>
    </citation>
    <scope>NUCLEOTIDE SEQUENCE</scope>
    <source>
        <strain evidence="11">P08H-3</strain>
    </source>
</reference>
<dbReference type="GO" id="GO:0006606">
    <property type="term" value="P:protein import into nucleus"/>
    <property type="evidence" value="ECO:0007669"/>
    <property type="project" value="InterPro"/>
</dbReference>
<evidence type="ECO:0000256" key="6">
    <source>
        <dbReference type="SAM" id="Coils"/>
    </source>
</evidence>
<dbReference type="PANTHER" id="PTHR18898">
    <property type="entry name" value="NUCLEOPROTEIN TPR-RELATED"/>
    <property type="match status" value="1"/>
</dbReference>
<feature type="domain" description="Nucleoprotein TPR/MPL1" evidence="9">
    <location>
        <begin position="177"/>
        <end position="246"/>
    </location>
</feature>
<comment type="similarity">
    <text evidence="2">Belongs to the TPR family.</text>
</comment>
<protein>
    <recommendedName>
        <fullName evidence="3">Nucleoprotein TPR</fullName>
    </recommendedName>
</protein>
<feature type="region of interest" description="Disordered" evidence="7">
    <location>
        <begin position="625"/>
        <end position="661"/>
    </location>
</feature>